<dbReference type="EMBL" id="VZTI01003671">
    <property type="protein sequence ID" value="NXB63392.1"/>
    <property type="molecule type" value="Genomic_DNA"/>
</dbReference>
<keyword evidence="6 8" id="KW-0539">Nucleus</keyword>
<accession>A0A7K8FIV7</accession>
<dbReference type="Gene3D" id="1.10.260.40">
    <property type="entry name" value="lambda repressor-like DNA-binding domains"/>
    <property type="match status" value="1"/>
</dbReference>
<feature type="domain" description="Homeobox" evidence="11">
    <location>
        <begin position="446"/>
        <end position="506"/>
    </location>
</feature>
<keyword evidence="13" id="KW-1185">Reference proteome</keyword>
<feature type="non-terminal residue" evidence="12">
    <location>
        <position position="1"/>
    </location>
</feature>
<keyword evidence="4 8" id="KW-0371">Homeobox</keyword>
<dbReference type="GO" id="GO:0000981">
    <property type="term" value="F:DNA-binding transcription factor activity, RNA polymerase II-specific"/>
    <property type="evidence" value="ECO:0007669"/>
    <property type="project" value="TreeGrafter"/>
</dbReference>
<dbReference type="PANTHER" id="PTHR11636">
    <property type="entry name" value="POU DOMAIN"/>
    <property type="match status" value="1"/>
</dbReference>
<feature type="region of interest" description="Disordered" evidence="10">
    <location>
        <begin position="137"/>
        <end position="216"/>
    </location>
</feature>
<evidence type="ECO:0000256" key="10">
    <source>
        <dbReference type="SAM" id="MobiDB-lite"/>
    </source>
</evidence>
<dbReference type="PANTHER" id="PTHR11636:SF6">
    <property type="entry name" value="POU DOMAIN, CLASS 6, TRANSCRIPTION FACTOR 1"/>
    <property type="match status" value="1"/>
</dbReference>
<dbReference type="Pfam" id="PF00046">
    <property type="entry name" value="Homeodomain"/>
    <property type="match status" value="1"/>
</dbReference>
<name>A0A7K8FIV7_9CORV</name>
<gene>
    <name evidence="12" type="primary">Pou6f1</name>
    <name evidence="12" type="ORF">STRCIN_R15112</name>
</gene>
<proteinExistence type="inferred from homology"/>
<dbReference type="AlphaFoldDB" id="A0A7K8FIV7"/>
<evidence type="ECO:0000259" key="11">
    <source>
        <dbReference type="PROSITE" id="PS50071"/>
    </source>
</evidence>
<dbReference type="SMART" id="SM00389">
    <property type="entry name" value="HOX"/>
    <property type="match status" value="1"/>
</dbReference>
<reference evidence="12 13" key="1">
    <citation type="submission" date="2019-09" db="EMBL/GenBank/DDBJ databases">
        <title>Bird 10,000 Genomes (B10K) Project - Family phase.</title>
        <authorList>
            <person name="Zhang G."/>
        </authorList>
    </citation>
    <scope>NUCLEOTIDE SEQUENCE [LARGE SCALE GENOMIC DNA]</scope>
    <source>
        <strain evidence="12">B10K-DU-029-33</strain>
        <tissue evidence="12">Heart</tissue>
    </source>
</reference>
<protein>
    <submittedName>
        <fullName evidence="12">PO6F1 factor</fullName>
    </submittedName>
</protein>
<comment type="subcellular location">
    <subcellularLocation>
        <location evidence="1 8 9">Nucleus</location>
    </subcellularLocation>
</comment>
<evidence type="ECO:0000256" key="5">
    <source>
        <dbReference type="ARBA" id="ARBA00023163"/>
    </source>
</evidence>
<feature type="region of interest" description="Disordered" evidence="10">
    <location>
        <begin position="21"/>
        <end position="88"/>
    </location>
</feature>
<evidence type="ECO:0000256" key="8">
    <source>
        <dbReference type="PROSITE-ProRule" id="PRU00108"/>
    </source>
</evidence>
<evidence type="ECO:0000256" key="1">
    <source>
        <dbReference type="ARBA" id="ARBA00004123"/>
    </source>
</evidence>
<evidence type="ECO:0000256" key="9">
    <source>
        <dbReference type="RuleBase" id="RU000682"/>
    </source>
</evidence>
<keyword evidence="3 8" id="KW-0238">DNA-binding</keyword>
<dbReference type="InterPro" id="IPR013847">
    <property type="entry name" value="POU"/>
</dbReference>
<feature type="DNA-binding region" description="Homeobox" evidence="8">
    <location>
        <begin position="448"/>
        <end position="507"/>
    </location>
</feature>
<dbReference type="PROSITE" id="PS50071">
    <property type="entry name" value="HOMEOBOX_2"/>
    <property type="match status" value="1"/>
</dbReference>
<evidence type="ECO:0000313" key="13">
    <source>
        <dbReference type="Proteomes" id="UP000548317"/>
    </source>
</evidence>
<dbReference type="CDD" id="cd00086">
    <property type="entry name" value="homeodomain"/>
    <property type="match status" value="1"/>
</dbReference>
<organism evidence="12 13">
    <name type="scientific">Struthidea cinerea</name>
    <dbReference type="NCBI Taxonomy" id="181839"/>
    <lineage>
        <taxon>Eukaryota</taxon>
        <taxon>Metazoa</taxon>
        <taxon>Chordata</taxon>
        <taxon>Craniata</taxon>
        <taxon>Vertebrata</taxon>
        <taxon>Euteleostomi</taxon>
        <taxon>Archelosauria</taxon>
        <taxon>Archosauria</taxon>
        <taxon>Dinosauria</taxon>
        <taxon>Saurischia</taxon>
        <taxon>Theropoda</taxon>
        <taxon>Coelurosauria</taxon>
        <taxon>Aves</taxon>
        <taxon>Neognathae</taxon>
        <taxon>Neoaves</taxon>
        <taxon>Telluraves</taxon>
        <taxon>Australaves</taxon>
        <taxon>Passeriformes</taxon>
        <taxon>Corvoidea</taxon>
        <taxon>Corcoracidae</taxon>
        <taxon>Struthidea</taxon>
    </lineage>
</organism>
<dbReference type="Proteomes" id="UP000548317">
    <property type="component" value="Unassembled WGS sequence"/>
</dbReference>
<dbReference type="GO" id="GO:0005634">
    <property type="term" value="C:nucleus"/>
    <property type="evidence" value="ECO:0007669"/>
    <property type="project" value="UniProtKB-SubCell"/>
</dbReference>
<dbReference type="InterPro" id="IPR001356">
    <property type="entry name" value="HD"/>
</dbReference>
<dbReference type="InterPro" id="IPR000327">
    <property type="entry name" value="POU_dom"/>
</dbReference>
<dbReference type="InterPro" id="IPR050255">
    <property type="entry name" value="POU_domain_TF"/>
</dbReference>
<keyword evidence="5" id="KW-0804">Transcription</keyword>
<dbReference type="Pfam" id="PF00157">
    <property type="entry name" value="Pou"/>
    <property type="match status" value="1"/>
</dbReference>
<feature type="compositionally biased region" description="Gly residues" evidence="10">
    <location>
        <begin position="30"/>
        <end position="42"/>
    </location>
</feature>
<evidence type="ECO:0000256" key="6">
    <source>
        <dbReference type="ARBA" id="ARBA00023242"/>
    </source>
</evidence>
<sequence length="515" mass="53478">VRLQVIVMSSHETIRVLEVGVDGDPKTAGEGAGGSPGQGGPPGVEDAPSSTPSSSGGEAAGERPPPFPGSFPAVPRVRPSRDRSLQCPGIAGQVTGQQALALVTIPTATLAALPGLTPAAPAGAIFKPPVANLTGNRRWDPSLGFPSAGSLPQFPQTQSRPQFPHPDELQLCFGQLPRDGFMDLGSPRDSGGHGEGEDDPGGPGGPRCPSSDPVSVPQLTAALGAQPQLLGSLSAPPVIANPLPSVQGIPGQLLTNAQGQVPRGVPVSPHGVVSTPRPCPLLSRGHPVALLVPPAVPVGRAPWGAELPVPPRSLPGPPQVQPIQPAPAGVGTSPAPVAKVSPSPVPITCSETPTVSQLVSRPPAGKYLSPAGAGTGTGQGHPRVSTVGTDRDGTGTGPSARFEKLDITPKSAQKLKPVLEKWLREAEQRQREGQQHLLEFVGGEPGKKRKRRTSFTPQALEALNAHFERNALPTGAEITRIAQELRYEREVVRVWFCNRRQTLKNTSKLNVFHVP</sequence>
<comment type="similarity">
    <text evidence="7">Belongs to the POU transcription factor family. Class-6 subfamily.</text>
</comment>
<keyword evidence="2" id="KW-0805">Transcription regulation</keyword>
<evidence type="ECO:0000256" key="2">
    <source>
        <dbReference type="ARBA" id="ARBA00023015"/>
    </source>
</evidence>
<feature type="non-terminal residue" evidence="12">
    <location>
        <position position="515"/>
    </location>
</feature>
<dbReference type="InterPro" id="IPR010982">
    <property type="entry name" value="Lambda_DNA-bd_dom_sf"/>
</dbReference>
<dbReference type="GO" id="GO:0000978">
    <property type="term" value="F:RNA polymerase II cis-regulatory region sequence-specific DNA binding"/>
    <property type="evidence" value="ECO:0007669"/>
    <property type="project" value="TreeGrafter"/>
</dbReference>
<evidence type="ECO:0000313" key="12">
    <source>
        <dbReference type="EMBL" id="NXB63392.1"/>
    </source>
</evidence>
<comment type="caution">
    <text evidence="12">The sequence shown here is derived from an EMBL/GenBank/DDBJ whole genome shotgun (WGS) entry which is preliminary data.</text>
</comment>
<dbReference type="PRINTS" id="PR00028">
    <property type="entry name" value="POUDOMAIN"/>
</dbReference>
<dbReference type="Gene3D" id="1.10.10.60">
    <property type="entry name" value="Homeodomain-like"/>
    <property type="match status" value="1"/>
</dbReference>
<evidence type="ECO:0000256" key="7">
    <source>
        <dbReference type="ARBA" id="ARBA00061425"/>
    </source>
</evidence>
<evidence type="ECO:0000256" key="4">
    <source>
        <dbReference type="ARBA" id="ARBA00023155"/>
    </source>
</evidence>
<dbReference type="SUPFAM" id="SSF46689">
    <property type="entry name" value="Homeodomain-like"/>
    <property type="match status" value="1"/>
</dbReference>
<dbReference type="InterPro" id="IPR009057">
    <property type="entry name" value="Homeodomain-like_sf"/>
</dbReference>
<evidence type="ECO:0000256" key="3">
    <source>
        <dbReference type="ARBA" id="ARBA00023125"/>
    </source>
</evidence>
<feature type="region of interest" description="Disordered" evidence="10">
    <location>
        <begin position="369"/>
        <end position="400"/>
    </location>
</feature>
<dbReference type="FunFam" id="1.10.10.60:FF:000051">
    <property type="entry name" value="POU domain protein"/>
    <property type="match status" value="1"/>
</dbReference>